<feature type="domain" description="Outer membrane protein assembly factor BamE" evidence="6">
    <location>
        <begin position="30"/>
        <end position="96"/>
    </location>
</feature>
<dbReference type="InterPro" id="IPR037873">
    <property type="entry name" value="BamE-like"/>
</dbReference>
<proteinExistence type="inferred from homology"/>
<dbReference type="InterPro" id="IPR007450">
    <property type="entry name" value="BamE_dom"/>
</dbReference>
<dbReference type="GO" id="GO:1990063">
    <property type="term" value="C:Bam protein complex"/>
    <property type="evidence" value="ECO:0007669"/>
    <property type="project" value="TreeGrafter"/>
</dbReference>
<evidence type="ECO:0000256" key="5">
    <source>
        <dbReference type="SAM" id="MobiDB-lite"/>
    </source>
</evidence>
<keyword evidence="1 4" id="KW-0732">Signal</keyword>
<evidence type="ECO:0000256" key="3">
    <source>
        <dbReference type="ARBA" id="ARBA00023237"/>
    </source>
</evidence>
<dbReference type="GO" id="GO:0051205">
    <property type="term" value="P:protein insertion into membrane"/>
    <property type="evidence" value="ECO:0007669"/>
    <property type="project" value="UniProtKB-UniRule"/>
</dbReference>
<dbReference type="PANTHER" id="PTHR37482">
    <property type="entry name" value="OUTER MEMBRANE PROTEIN ASSEMBLY FACTOR BAME"/>
    <property type="match status" value="1"/>
</dbReference>
<evidence type="ECO:0000313" key="8">
    <source>
        <dbReference type="Proteomes" id="UP000281975"/>
    </source>
</evidence>
<evidence type="ECO:0000256" key="2">
    <source>
        <dbReference type="ARBA" id="ARBA00023136"/>
    </source>
</evidence>
<dbReference type="EMBL" id="RBIN01000011">
    <property type="protein sequence ID" value="RKQ95778.1"/>
    <property type="molecule type" value="Genomic_DNA"/>
</dbReference>
<dbReference type="GO" id="GO:0030674">
    <property type="term" value="F:protein-macromolecule adaptor activity"/>
    <property type="evidence" value="ECO:0007669"/>
    <property type="project" value="TreeGrafter"/>
</dbReference>
<reference evidence="7 8" key="1">
    <citation type="submission" date="2018-10" db="EMBL/GenBank/DDBJ databases">
        <title>Genomic Encyclopedia of Type Strains, Phase IV (KMG-IV): sequencing the most valuable type-strain genomes for metagenomic binning, comparative biology and taxonomic classification.</title>
        <authorList>
            <person name="Goeker M."/>
        </authorList>
    </citation>
    <scope>NUCLEOTIDE SEQUENCE [LARGE SCALE GENOMIC DNA]</scope>
    <source>
        <strain evidence="7 8">DSM 23229</strain>
    </source>
</reference>
<comment type="subunit">
    <text evidence="4">Part of the Bam complex.</text>
</comment>
<organism evidence="7 8">
    <name type="scientific">Kushneria sinocarnis</name>
    <dbReference type="NCBI Taxonomy" id="595502"/>
    <lineage>
        <taxon>Bacteria</taxon>
        <taxon>Pseudomonadati</taxon>
        <taxon>Pseudomonadota</taxon>
        <taxon>Gammaproteobacteria</taxon>
        <taxon>Oceanospirillales</taxon>
        <taxon>Halomonadaceae</taxon>
        <taxon>Kushneria</taxon>
    </lineage>
</organism>
<dbReference type="Pfam" id="PF04355">
    <property type="entry name" value="BamE"/>
    <property type="match status" value="1"/>
</dbReference>
<keyword evidence="4 7" id="KW-0449">Lipoprotein</keyword>
<keyword evidence="4" id="KW-0564">Palmitate</keyword>
<gene>
    <name evidence="4" type="primary">bamE</name>
    <name evidence="7" type="ORF">C7446_3157</name>
</gene>
<feature type="region of interest" description="Disordered" evidence="5">
    <location>
        <begin position="101"/>
        <end position="136"/>
    </location>
</feature>
<comment type="caution">
    <text evidence="7">The sequence shown here is derived from an EMBL/GenBank/DDBJ whole genome shotgun (WGS) entry which is preliminary data.</text>
</comment>
<evidence type="ECO:0000256" key="1">
    <source>
        <dbReference type="ARBA" id="ARBA00022729"/>
    </source>
</evidence>
<dbReference type="PANTHER" id="PTHR37482:SF1">
    <property type="entry name" value="OUTER MEMBRANE PROTEIN ASSEMBLY FACTOR BAME"/>
    <property type="match status" value="1"/>
</dbReference>
<dbReference type="PROSITE" id="PS51257">
    <property type="entry name" value="PROKAR_LIPOPROTEIN"/>
    <property type="match status" value="1"/>
</dbReference>
<dbReference type="AlphaFoldDB" id="A0A420WSY4"/>
<dbReference type="Proteomes" id="UP000281975">
    <property type="component" value="Unassembled WGS sequence"/>
</dbReference>
<dbReference type="HAMAP" id="MF_00925">
    <property type="entry name" value="OM_assembly_BamE"/>
    <property type="match status" value="1"/>
</dbReference>
<keyword evidence="2 4" id="KW-0472">Membrane</keyword>
<name>A0A420WSY4_9GAMM</name>
<dbReference type="Gene3D" id="3.30.1450.10">
    <property type="match status" value="1"/>
</dbReference>
<keyword evidence="3 4" id="KW-0998">Cell outer membrane</keyword>
<accession>A0A420WSY4</accession>
<keyword evidence="8" id="KW-1185">Reference proteome</keyword>
<dbReference type="InterPro" id="IPR026592">
    <property type="entry name" value="BamE"/>
</dbReference>
<dbReference type="OrthoDB" id="9808250at2"/>
<sequence>MQNTFRLVAFCCFISILTAGCVYKRDLPQGNLITPDMVSRLQPGMSRQQVQQVMGSPLLDDPFDASVWDYVYRLKTAEGEVIRKRVTLNFDNNQLAGIEKSGNIDASERASDKGAPASGAAIQPGEVVSPDQGGGY</sequence>
<protein>
    <recommendedName>
        <fullName evidence="4">Outer membrane protein assembly factor BamE</fullName>
    </recommendedName>
</protein>
<comment type="similarity">
    <text evidence="4">Belongs to the BamE family.</text>
</comment>
<comment type="subcellular location">
    <subcellularLocation>
        <location evidence="4">Cell outer membrane</location>
        <topology evidence="4">Lipid-anchor</topology>
    </subcellularLocation>
</comment>
<evidence type="ECO:0000259" key="6">
    <source>
        <dbReference type="Pfam" id="PF04355"/>
    </source>
</evidence>
<comment type="function">
    <text evidence="4">Part of the outer membrane protein assembly complex, which is involved in assembly and insertion of beta-barrel proteins into the outer membrane.</text>
</comment>
<evidence type="ECO:0000313" key="7">
    <source>
        <dbReference type="EMBL" id="RKQ95778.1"/>
    </source>
</evidence>
<dbReference type="GO" id="GO:0043165">
    <property type="term" value="P:Gram-negative-bacterium-type cell outer membrane assembly"/>
    <property type="evidence" value="ECO:0007669"/>
    <property type="project" value="UniProtKB-UniRule"/>
</dbReference>
<evidence type="ECO:0000256" key="4">
    <source>
        <dbReference type="HAMAP-Rule" id="MF_00925"/>
    </source>
</evidence>